<dbReference type="GO" id="GO:0003735">
    <property type="term" value="F:structural constituent of ribosome"/>
    <property type="evidence" value="ECO:0007669"/>
    <property type="project" value="InterPro"/>
</dbReference>
<evidence type="ECO:0000256" key="5">
    <source>
        <dbReference type="ARBA" id="ARBA00022980"/>
    </source>
</evidence>
<dbReference type="InParanoid" id="A0A6J3RWJ1"/>
<reference evidence="11" key="1">
    <citation type="submission" date="2025-08" db="UniProtKB">
        <authorList>
            <consortium name="RefSeq"/>
        </authorList>
    </citation>
    <scope>IDENTIFICATION</scope>
    <source>
        <tissue evidence="11">Spleen</tissue>
    </source>
</reference>
<dbReference type="InterPro" id="IPR002671">
    <property type="entry name" value="Ribosomal_eL22"/>
</dbReference>
<dbReference type="GO" id="GO:0002181">
    <property type="term" value="P:cytoplasmic translation"/>
    <property type="evidence" value="ECO:0007669"/>
    <property type="project" value="TreeGrafter"/>
</dbReference>
<evidence type="ECO:0000256" key="2">
    <source>
        <dbReference type="ARBA" id="ARBA00007817"/>
    </source>
</evidence>
<evidence type="ECO:0000256" key="6">
    <source>
        <dbReference type="ARBA" id="ARBA00023274"/>
    </source>
</evidence>
<dbReference type="PANTHER" id="PTHR10064:SF2">
    <property type="entry name" value="LARGE RIBOSOMAL SUBUNIT PROTEIN EL22"/>
    <property type="match status" value="1"/>
</dbReference>
<dbReference type="FunFam" id="3.30.1360.210:FF:000001">
    <property type="entry name" value="60S ribosomal protein L22 1"/>
    <property type="match status" value="1"/>
</dbReference>
<dbReference type="OrthoDB" id="10259820at2759"/>
<name>A0A6J3RWJ1_TURTR</name>
<dbReference type="InterPro" id="IPR038526">
    <property type="entry name" value="Ribosomal_eL22_sf"/>
</dbReference>
<dbReference type="GO" id="GO:0005840">
    <property type="term" value="C:ribosome"/>
    <property type="evidence" value="ECO:0007669"/>
    <property type="project" value="UniProtKB-KW"/>
</dbReference>
<dbReference type="Proteomes" id="UP000245320">
    <property type="component" value="Chromosome 9"/>
</dbReference>
<evidence type="ECO:0000256" key="4">
    <source>
        <dbReference type="ARBA" id="ARBA00022490"/>
    </source>
</evidence>
<evidence type="ECO:0000313" key="10">
    <source>
        <dbReference type="Proteomes" id="UP000245320"/>
    </source>
</evidence>
<dbReference type="RefSeq" id="XP_033718920.1">
    <property type="nucleotide sequence ID" value="XM_033863029.1"/>
</dbReference>
<gene>
    <name evidence="11" type="primary">LOC109548802</name>
</gene>
<evidence type="ECO:0000256" key="7">
    <source>
        <dbReference type="ARBA" id="ARBA00034092"/>
    </source>
</evidence>
<evidence type="ECO:0000256" key="1">
    <source>
        <dbReference type="ARBA" id="ARBA00004496"/>
    </source>
</evidence>
<evidence type="ECO:0000313" key="11">
    <source>
        <dbReference type="RefSeq" id="XP_033718920.1"/>
    </source>
</evidence>
<dbReference type="GO" id="GO:1990904">
    <property type="term" value="C:ribonucleoprotein complex"/>
    <property type="evidence" value="ECO:0007669"/>
    <property type="project" value="UniProtKB-KW"/>
</dbReference>
<dbReference type="Gene3D" id="3.30.1360.210">
    <property type="match status" value="1"/>
</dbReference>
<dbReference type="Pfam" id="PF01776">
    <property type="entry name" value="Ribosomal_L22e"/>
    <property type="match status" value="1"/>
</dbReference>
<comment type="subcellular location">
    <subcellularLocation>
        <location evidence="1">Cytoplasm</location>
    </subcellularLocation>
</comment>
<comment type="similarity">
    <text evidence="2">Belongs to the eukaryotic ribosomal protein eL22 family.</text>
</comment>
<organism evidence="10 11">
    <name type="scientific">Tursiops truncatus</name>
    <name type="common">Atlantic bottle-nosed dolphin</name>
    <name type="synonym">Delphinus truncatus</name>
    <dbReference type="NCBI Taxonomy" id="9739"/>
    <lineage>
        <taxon>Eukaryota</taxon>
        <taxon>Metazoa</taxon>
        <taxon>Chordata</taxon>
        <taxon>Craniata</taxon>
        <taxon>Vertebrata</taxon>
        <taxon>Euteleostomi</taxon>
        <taxon>Mammalia</taxon>
        <taxon>Eutheria</taxon>
        <taxon>Laurasiatheria</taxon>
        <taxon>Artiodactyla</taxon>
        <taxon>Whippomorpha</taxon>
        <taxon>Cetacea</taxon>
        <taxon>Odontoceti</taxon>
        <taxon>Delphinidae</taxon>
        <taxon>Tursiops</taxon>
    </lineage>
</organism>
<evidence type="ECO:0000256" key="8">
    <source>
        <dbReference type="ARBA" id="ARBA00040613"/>
    </source>
</evidence>
<protein>
    <recommendedName>
        <fullName evidence="8">Large ribosomal subunit protein eL22</fullName>
    </recommendedName>
    <alternativeName>
        <fullName evidence="9">60S ribosomal protein L22</fullName>
    </alternativeName>
</protein>
<evidence type="ECO:0000256" key="3">
    <source>
        <dbReference type="ARBA" id="ARBA00011133"/>
    </source>
</evidence>
<keyword evidence="6" id="KW-0687">Ribonucleoprotein</keyword>
<keyword evidence="10" id="KW-1185">Reference proteome</keyword>
<evidence type="ECO:0000256" key="9">
    <source>
        <dbReference type="ARBA" id="ARBA00041214"/>
    </source>
</evidence>
<dbReference type="AlphaFoldDB" id="A0A6J3RWJ1"/>
<comment type="subunit">
    <text evidence="3">Component of the large ribosomal subunit.</text>
</comment>
<comment type="function">
    <text evidence="7">Component of the large ribosomal subunit. The ribosome is a large ribonucleoprotein complex responsible for the synthesis of proteins in the cell.</text>
</comment>
<proteinExistence type="inferred from homology"/>
<dbReference type="GO" id="GO:0003723">
    <property type="term" value="F:RNA binding"/>
    <property type="evidence" value="ECO:0007669"/>
    <property type="project" value="TreeGrafter"/>
</dbReference>
<accession>A0A6J3RWJ1</accession>
<keyword evidence="5" id="KW-0689">Ribosomal protein</keyword>
<dbReference type="PANTHER" id="PTHR10064">
    <property type="entry name" value="60S RIBOSOMAL PROTEIN L22"/>
    <property type="match status" value="1"/>
</dbReference>
<sequence length="144" mass="16902">MAPVKKLVVKGGKKKKQVLKFTLDCTHPVEDGIMDAANFEQFLQERIKVNGKAGNLRGDIVTIERSKSKITVTSEVPFSKRYLKYLTKKYLKKNHLRDWLRVVANSKESYELRYFQINQDEEEEDDEDLNSVIWSILYEFLNKI</sequence>
<dbReference type="GO" id="GO:0005737">
    <property type="term" value="C:cytoplasm"/>
    <property type="evidence" value="ECO:0007669"/>
    <property type="project" value="UniProtKB-SubCell"/>
</dbReference>
<keyword evidence="4" id="KW-0963">Cytoplasm</keyword>